<name>T1JSU9_TETUR</name>
<dbReference type="AlphaFoldDB" id="T1JSU9"/>
<dbReference type="EnsemblMetazoa" id="tetur01g11810.1">
    <property type="protein sequence ID" value="tetur01g11810.1"/>
    <property type="gene ID" value="tetur01g11810"/>
</dbReference>
<proteinExistence type="predicted"/>
<evidence type="ECO:0000313" key="2">
    <source>
        <dbReference type="EnsemblMetazoa" id="tetur01g11810.1"/>
    </source>
</evidence>
<protein>
    <recommendedName>
        <fullName evidence="1">F-box domain-containing protein</fullName>
    </recommendedName>
</protein>
<dbReference type="OrthoDB" id="550575at2759"/>
<keyword evidence="3" id="KW-1185">Reference proteome</keyword>
<reference evidence="2" key="2">
    <citation type="submission" date="2015-06" db="UniProtKB">
        <authorList>
            <consortium name="EnsemblMetazoa"/>
        </authorList>
    </citation>
    <scope>IDENTIFICATION</scope>
</reference>
<dbReference type="HOGENOM" id="CLU_029073_0_0_1"/>
<evidence type="ECO:0000313" key="3">
    <source>
        <dbReference type="Proteomes" id="UP000015104"/>
    </source>
</evidence>
<dbReference type="PROSITE" id="PS50181">
    <property type="entry name" value="FBOX"/>
    <property type="match status" value="1"/>
</dbReference>
<dbReference type="InterPro" id="IPR001810">
    <property type="entry name" value="F-box_dom"/>
</dbReference>
<reference evidence="3" key="1">
    <citation type="submission" date="2011-08" db="EMBL/GenBank/DDBJ databases">
        <authorList>
            <person name="Rombauts S."/>
        </authorList>
    </citation>
    <scope>NUCLEOTIDE SEQUENCE</scope>
    <source>
        <strain evidence="3">London</strain>
    </source>
</reference>
<gene>
    <name evidence="2" type="primary">107369313</name>
</gene>
<dbReference type="EMBL" id="CAEY01000468">
    <property type="status" value="NOT_ANNOTATED_CDS"/>
    <property type="molecule type" value="Genomic_DNA"/>
</dbReference>
<accession>T1JSU9</accession>
<evidence type="ECO:0000259" key="1">
    <source>
        <dbReference type="PROSITE" id="PS50181"/>
    </source>
</evidence>
<dbReference type="SUPFAM" id="SSF52047">
    <property type="entry name" value="RNI-like"/>
    <property type="match status" value="1"/>
</dbReference>
<sequence>MTIHIDSLPNEIILEIFEYLYELMDMINCSYVCKRWRCLALYRLSRVKGLCGPYCEYTICSDIISANVNESEYKITKLLPNLKIIDSLFDGRGLTVRFTHALVHLKQLRAVRLYYPHLLARATVLPTKIHSVNTHYSRRYFGLIASQLGPQLKQLYLMIFPFRELATYAHLMPLLIRLHLQLKPVEPDVYYHGPELSNLQILELVAKNQNGVISLNLALYMLNYCPKLKSAYFCLRTEKFCKKLYPSRIDRHTNLEDLVLIFHTNRQWRNPDYWNFLIVALTKFPNLKHLAIRDNCRLTEGVIIQILERLPNLRILDVRGALVDSETLIQTANSKREKPVEIFLGFYQMRYVPTNRMNPKLDFMRHCFFVNEFPGLPRLFDLEEEEDDE</sequence>
<organism evidence="2 3">
    <name type="scientific">Tetranychus urticae</name>
    <name type="common">Two-spotted spider mite</name>
    <dbReference type="NCBI Taxonomy" id="32264"/>
    <lineage>
        <taxon>Eukaryota</taxon>
        <taxon>Metazoa</taxon>
        <taxon>Ecdysozoa</taxon>
        <taxon>Arthropoda</taxon>
        <taxon>Chelicerata</taxon>
        <taxon>Arachnida</taxon>
        <taxon>Acari</taxon>
        <taxon>Acariformes</taxon>
        <taxon>Trombidiformes</taxon>
        <taxon>Prostigmata</taxon>
        <taxon>Eleutherengona</taxon>
        <taxon>Raphignathae</taxon>
        <taxon>Tetranychoidea</taxon>
        <taxon>Tetranychidae</taxon>
        <taxon>Tetranychus</taxon>
    </lineage>
</organism>
<dbReference type="SUPFAM" id="SSF81383">
    <property type="entry name" value="F-box domain"/>
    <property type="match status" value="1"/>
</dbReference>
<dbReference type="Gene3D" id="1.20.1280.50">
    <property type="match status" value="1"/>
</dbReference>
<dbReference type="Pfam" id="PF12937">
    <property type="entry name" value="F-box-like"/>
    <property type="match status" value="1"/>
</dbReference>
<dbReference type="Proteomes" id="UP000015104">
    <property type="component" value="Unassembled WGS sequence"/>
</dbReference>
<feature type="domain" description="F-box" evidence="1">
    <location>
        <begin position="2"/>
        <end position="39"/>
    </location>
</feature>
<dbReference type="Gene3D" id="3.80.10.10">
    <property type="entry name" value="Ribonuclease Inhibitor"/>
    <property type="match status" value="1"/>
</dbReference>
<dbReference type="InterPro" id="IPR032675">
    <property type="entry name" value="LRR_dom_sf"/>
</dbReference>
<dbReference type="InterPro" id="IPR036047">
    <property type="entry name" value="F-box-like_dom_sf"/>
</dbReference>
<dbReference type="KEGG" id="tut:107369313"/>